<dbReference type="InterPro" id="IPR005149">
    <property type="entry name" value="Tscrpt_reg_PadR_N"/>
</dbReference>
<evidence type="ECO:0000313" key="2">
    <source>
        <dbReference type="EMBL" id="KGF04641.1"/>
    </source>
</evidence>
<comment type="caution">
    <text evidence="2">The sequence shown here is derived from an EMBL/GenBank/DDBJ whole genome shotgun (WGS) entry which is preliminary data.</text>
</comment>
<proteinExistence type="predicted"/>
<dbReference type="Gene3D" id="1.10.10.10">
    <property type="entry name" value="Winged helix-like DNA-binding domain superfamily/Winged helix DNA-binding domain"/>
    <property type="match status" value="1"/>
</dbReference>
<gene>
    <name evidence="2" type="ORF">HMPREF1630_03160</name>
</gene>
<dbReference type="InterPro" id="IPR011991">
    <property type="entry name" value="ArsR-like_HTH"/>
</dbReference>
<dbReference type="InterPro" id="IPR052509">
    <property type="entry name" value="Metal_resp_DNA-bind_regulator"/>
</dbReference>
<dbReference type="RefSeq" id="WP_004827966.1">
    <property type="nucleotide sequence ID" value="NZ_JRMW01000026.1"/>
</dbReference>
<evidence type="ECO:0000313" key="3">
    <source>
        <dbReference type="Proteomes" id="UP000029579"/>
    </source>
</evidence>
<dbReference type="AlphaFoldDB" id="A0A095X4N4"/>
<dbReference type="EMBL" id="JRMW01000026">
    <property type="protein sequence ID" value="KGF04641.1"/>
    <property type="molecule type" value="Genomic_DNA"/>
</dbReference>
<feature type="domain" description="Transcription regulator PadR N-terminal" evidence="1">
    <location>
        <begin position="15"/>
        <end position="86"/>
    </location>
</feature>
<dbReference type="Proteomes" id="UP000029579">
    <property type="component" value="Unassembled WGS sequence"/>
</dbReference>
<dbReference type="PANTHER" id="PTHR33169:SF25">
    <property type="entry name" value="DNA-BINDING PROTEIN YIZB-RELATED"/>
    <property type="match status" value="1"/>
</dbReference>
<organism evidence="2 3">
    <name type="scientific">Anaerococcus lactolyticus S7-1-13</name>
    <dbReference type="NCBI Taxonomy" id="1284686"/>
    <lineage>
        <taxon>Bacteria</taxon>
        <taxon>Bacillati</taxon>
        <taxon>Bacillota</taxon>
        <taxon>Tissierellia</taxon>
        <taxon>Tissierellales</taxon>
        <taxon>Peptoniphilaceae</taxon>
        <taxon>Anaerococcus</taxon>
    </lineage>
</organism>
<accession>A0A095X4N4</accession>
<reference evidence="2 3" key="1">
    <citation type="submission" date="2014-07" db="EMBL/GenBank/DDBJ databases">
        <authorList>
            <person name="McCorrison J."/>
            <person name="Sanka R."/>
            <person name="Torralba M."/>
            <person name="Gillis M."/>
            <person name="Haft D.H."/>
            <person name="Methe B."/>
            <person name="Sutton G."/>
            <person name="Nelson K.E."/>
        </authorList>
    </citation>
    <scope>NUCLEOTIDE SEQUENCE [LARGE SCALE GENOMIC DNA]</scope>
    <source>
        <strain evidence="2 3">S7-1-13</strain>
    </source>
</reference>
<dbReference type="InterPro" id="IPR036388">
    <property type="entry name" value="WH-like_DNA-bd_sf"/>
</dbReference>
<evidence type="ECO:0000259" key="1">
    <source>
        <dbReference type="Pfam" id="PF03551"/>
    </source>
</evidence>
<dbReference type="PANTHER" id="PTHR33169">
    <property type="entry name" value="PADR-FAMILY TRANSCRIPTIONAL REGULATOR"/>
    <property type="match status" value="1"/>
</dbReference>
<dbReference type="InterPro" id="IPR036390">
    <property type="entry name" value="WH_DNA-bd_sf"/>
</dbReference>
<dbReference type="SUPFAM" id="SSF46785">
    <property type="entry name" value="Winged helix' DNA-binding domain"/>
    <property type="match status" value="1"/>
</dbReference>
<sequence length="108" mass="12540">MIDTQMLKGLIDGIILHIIKNKETYGYEIIEELKLNGFYNMTEGTVYPILTRLIKKGLILGIFKESTKGPKRKYYYITDKGRDYLKGFYKSYESLKAAMDNVLEKGNK</sequence>
<dbReference type="eggNOG" id="COG1695">
    <property type="taxonomic scope" value="Bacteria"/>
</dbReference>
<dbReference type="Pfam" id="PF03551">
    <property type="entry name" value="PadR"/>
    <property type="match status" value="1"/>
</dbReference>
<dbReference type="CDD" id="cd00090">
    <property type="entry name" value="HTH_ARSR"/>
    <property type="match status" value="1"/>
</dbReference>
<protein>
    <submittedName>
        <fullName evidence="2">PadR family transcriptional regulator</fullName>
    </submittedName>
</protein>
<name>A0A095X4N4_9FIRM</name>